<reference evidence="12 13" key="1">
    <citation type="submission" date="2023-03" db="EMBL/GenBank/DDBJ databases">
        <title>Genome insight into feeding habits of ladybird beetles.</title>
        <authorList>
            <person name="Li H.-S."/>
            <person name="Huang Y.-H."/>
            <person name="Pang H."/>
        </authorList>
    </citation>
    <scope>NUCLEOTIDE SEQUENCE [LARGE SCALE GENOMIC DNA]</scope>
    <source>
        <strain evidence="12">SYSU_2023b</strain>
        <tissue evidence="12">Whole body</tissue>
    </source>
</reference>
<keyword evidence="7" id="KW-0446">Lipid-binding</keyword>
<name>A0AAW1U0F0_9CUCU</name>
<dbReference type="PIRSF" id="PIRSF036893">
    <property type="entry name" value="Lipocalin_ApoD"/>
    <property type="match status" value="1"/>
</dbReference>
<dbReference type="GO" id="GO:0005737">
    <property type="term" value="C:cytoplasm"/>
    <property type="evidence" value="ECO:0007669"/>
    <property type="project" value="TreeGrafter"/>
</dbReference>
<dbReference type="EMBL" id="JARQZJ010000031">
    <property type="protein sequence ID" value="KAK9874102.1"/>
    <property type="molecule type" value="Genomic_DNA"/>
</dbReference>
<dbReference type="PRINTS" id="PR01273">
    <property type="entry name" value="INVTBRTCOLOR"/>
</dbReference>
<evidence type="ECO:0000256" key="4">
    <source>
        <dbReference type="ARBA" id="ARBA00022448"/>
    </source>
</evidence>
<evidence type="ECO:0000259" key="11">
    <source>
        <dbReference type="Pfam" id="PF08212"/>
    </source>
</evidence>
<evidence type="ECO:0000256" key="6">
    <source>
        <dbReference type="ARBA" id="ARBA00022729"/>
    </source>
</evidence>
<comment type="similarity">
    <text evidence="2 10">Belongs to the calycin superfamily. Lipocalin family.</text>
</comment>
<dbReference type="InterPro" id="IPR012674">
    <property type="entry name" value="Calycin"/>
</dbReference>
<dbReference type="FunFam" id="2.40.128.20:FF:000003">
    <property type="entry name" value="Apolipoprotein D"/>
    <property type="match status" value="1"/>
</dbReference>
<evidence type="ECO:0000256" key="9">
    <source>
        <dbReference type="ARBA" id="ARBA00023180"/>
    </source>
</evidence>
<dbReference type="PANTHER" id="PTHR10612:SF34">
    <property type="entry name" value="APOLIPOPROTEIN D"/>
    <property type="match status" value="1"/>
</dbReference>
<keyword evidence="6 10" id="KW-0732">Signal</keyword>
<feature type="chain" id="PRO_5043115401" description="Apolipoprotein D" evidence="10">
    <location>
        <begin position="17"/>
        <end position="182"/>
    </location>
</feature>
<evidence type="ECO:0000256" key="5">
    <source>
        <dbReference type="ARBA" id="ARBA00022525"/>
    </source>
</evidence>
<dbReference type="InterPro" id="IPR003057">
    <property type="entry name" value="Invtbrt_color"/>
</dbReference>
<feature type="domain" description="Lipocalin/cytosolic fatty-acid binding" evidence="11">
    <location>
        <begin position="35"/>
        <end position="177"/>
    </location>
</feature>
<dbReference type="SUPFAM" id="SSF50814">
    <property type="entry name" value="Lipocalins"/>
    <property type="match status" value="1"/>
</dbReference>
<dbReference type="Pfam" id="PF08212">
    <property type="entry name" value="Lipocalin_2"/>
    <property type="match status" value="1"/>
</dbReference>
<keyword evidence="8" id="KW-1015">Disulfide bond</keyword>
<dbReference type="GO" id="GO:0031409">
    <property type="term" value="F:pigment binding"/>
    <property type="evidence" value="ECO:0007669"/>
    <property type="project" value="InterPro"/>
</dbReference>
<dbReference type="Gene3D" id="2.40.128.20">
    <property type="match status" value="1"/>
</dbReference>
<proteinExistence type="inferred from homology"/>
<evidence type="ECO:0000256" key="10">
    <source>
        <dbReference type="PIRNR" id="PIRNR036893"/>
    </source>
</evidence>
<organism evidence="12 13">
    <name type="scientific">Henosepilachna vigintioctopunctata</name>
    <dbReference type="NCBI Taxonomy" id="420089"/>
    <lineage>
        <taxon>Eukaryota</taxon>
        <taxon>Metazoa</taxon>
        <taxon>Ecdysozoa</taxon>
        <taxon>Arthropoda</taxon>
        <taxon>Hexapoda</taxon>
        <taxon>Insecta</taxon>
        <taxon>Pterygota</taxon>
        <taxon>Neoptera</taxon>
        <taxon>Endopterygota</taxon>
        <taxon>Coleoptera</taxon>
        <taxon>Polyphaga</taxon>
        <taxon>Cucujiformia</taxon>
        <taxon>Coccinelloidea</taxon>
        <taxon>Coccinellidae</taxon>
        <taxon>Epilachninae</taxon>
        <taxon>Epilachnini</taxon>
        <taxon>Henosepilachna</taxon>
    </lineage>
</organism>
<evidence type="ECO:0000313" key="13">
    <source>
        <dbReference type="Proteomes" id="UP001431783"/>
    </source>
</evidence>
<dbReference type="GO" id="GO:0000302">
    <property type="term" value="P:response to reactive oxygen species"/>
    <property type="evidence" value="ECO:0007669"/>
    <property type="project" value="TreeGrafter"/>
</dbReference>
<dbReference type="InterPro" id="IPR022271">
    <property type="entry name" value="Lipocalin_ApoD"/>
</dbReference>
<dbReference type="InterPro" id="IPR000566">
    <property type="entry name" value="Lipocln_cytosolic_FA-bd_dom"/>
</dbReference>
<protein>
    <recommendedName>
        <fullName evidence="3">Apolipoprotein D</fullName>
    </recommendedName>
</protein>
<dbReference type="PANTHER" id="PTHR10612">
    <property type="entry name" value="APOLIPOPROTEIN D"/>
    <property type="match status" value="1"/>
</dbReference>
<keyword evidence="9" id="KW-0325">Glycoprotein</keyword>
<evidence type="ECO:0000313" key="12">
    <source>
        <dbReference type="EMBL" id="KAK9874102.1"/>
    </source>
</evidence>
<evidence type="ECO:0000256" key="8">
    <source>
        <dbReference type="ARBA" id="ARBA00023157"/>
    </source>
</evidence>
<accession>A0AAW1U0F0</accession>
<evidence type="ECO:0000256" key="1">
    <source>
        <dbReference type="ARBA" id="ARBA00004613"/>
    </source>
</evidence>
<dbReference type="AlphaFoldDB" id="A0AAW1U0F0"/>
<keyword evidence="5" id="KW-0964">Secreted</keyword>
<comment type="caution">
    <text evidence="12">The sequence shown here is derived from an EMBL/GenBank/DDBJ whole genome shotgun (WGS) entry which is preliminary data.</text>
</comment>
<dbReference type="GO" id="GO:0008289">
    <property type="term" value="F:lipid binding"/>
    <property type="evidence" value="ECO:0007669"/>
    <property type="project" value="UniProtKB-KW"/>
</dbReference>
<gene>
    <name evidence="12" type="ORF">WA026_002456</name>
</gene>
<keyword evidence="4" id="KW-0813">Transport</keyword>
<evidence type="ECO:0000256" key="3">
    <source>
        <dbReference type="ARBA" id="ARBA00019890"/>
    </source>
</evidence>
<comment type="subcellular location">
    <subcellularLocation>
        <location evidence="1">Secreted</location>
    </subcellularLocation>
</comment>
<dbReference type="Proteomes" id="UP001431783">
    <property type="component" value="Unassembled WGS sequence"/>
</dbReference>
<feature type="signal peptide" evidence="10">
    <location>
        <begin position="1"/>
        <end position="16"/>
    </location>
</feature>
<sequence length="182" mass="20629">MFKLLAVFVVLYGINAQIIVPRKCPDLGVQEDFVLDRFAGLWYEQEKYPVNWEENGSCITHEYTKISDREINVHIEQLYGTTGVIRIIEGSARLDGKIDEAKFTVNLPVGPVSPYWVLGVDYEDVAVVWSCVQLNETAAAESAWILGREKQVDAAVLEKAYNIFDRENISRAELVKTIQDNC</sequence>
<dbReference type="GO" id="GO:0006629">
    <property type="term" value="P:lipid metabolic process"/>
    <property type="evidence" value="ECO:0007669"/>
    <property type="project" value="TreeGrafter"/>
</dbReference>
<keyword evidence="13" id="KW-1185">Reference proteome</keyword>
<dbReference type="GO" id="GO:0005576">
    <property type="term" value="C:extracellular region"/>
    <property type="evidence" value="ECO:0007669"/>
    <property type="project" value="UniProtKB-SubCell"/>
</dbReference>
<evidence type="ECO:0000256" key="2">
    <source>
        <dbReference type="ARBA" id="ARBA00006889"/>
    </source>
</evidence>
<evidence type="ECO:0000256" key="7">
    <source>
        <dbReference type="ARBA" id="ARBA00023121"/>
    </source>
</evidence>